<dbReference type="InterPro" id="IPR000719">
    <property type="entry name" value="Prot_kinase_dom"/>
</dbReference>
<keyword evidence="3" id="KW-0547">Nucleotide-binding</keyword>
<protein>
    <submittedName>
        <fullName evidence="8">Serine/threonine-protein kinase Sgk1</fullName>
    </submittedName>
</protein>
<feature type="domain" description="Protein kinase" evidence="7">
    <location>
        <begin position="26"/>
        <end position="308"/>
    </location>
</feature>
<feature type="region of interest" description="Disordered" evidence="6">
    <location>
        <begin position="1"/>
        <end position="21"/>
    </location>
</feature>
<dbReference type="InterPro" id="IPR008271">
    <property type="entry name" value="Ser/Thr_kinase_AS"/>
</dbReference>
<dbReference type="SUPFAM" id="SSF56112">
    <property type="entry name" value="Protein kinase-like (PK-like)"/>
    <property type="match status" value="1"/>
</dbReference>
<dbReference type="InterPro" id="IPR011009">
    <property type="entry name" value="Kinase-like_dom_sf"/>
</dbReference>
<keyword evidence="4 8" id="KW-0418">Kinase</keyword>
<feature type="region of interest" description="Disordered" evidence="6">
    <location>
        <begin position="503"/>
        <end position="535"/>
    </location>
</feature>
<evidence type="ECO:0000256" key="3">
    <source>
        <dbReference type="ARBA" id="ARBA00022741"/>
    </source>
</evidence>
<dbReference type="OrthoDB" id="68483at2759"/>
<feature type="compositionally biased region" description="Pro residues" evidence="6">
    <location>
        <begin position="1"/>
        <end position="17"/>
    </location>
</feature>
<evidence type="ECO:0000256" key="1">
    <source>
        <dbReference type="ARBA" id="ARBA00022527"/>
    </source>
</evidence>
<evidence type="ECO:0000256" key="6">
    <source>
        <dbReference type="SAM" id="MobiDB-lite"/>
    </source>
</evidence>
<evidence type="ECO:0000256" key="4">
    <source>
        <dbReference type="ARBA" id="ARBA00022777"/>
    </source>
</evidence>
<keyword evidence="9" id="KW-1185">Reference proteome</keyword>
<evidence type="ECO:0000256" key="5">
    <source>
        <dbReference type="ARBA" id="ARBA00022840"/>
    </source>
</evidence>
<accession>A0A8H6WRJ4</accession>
<evidence type="ECO:0000256" key="2">
    <source>
        <dbReference type="ARBA" id="ARBA00022679"/>
    </source>
</evidence>
<dbReference type="GO" id="GO:0004674">
    <property type="term" value="F:protein serine/threonine kinase activity"/>
    <property type="evidence" value="ECO:0007669"/>
    <property type="project" value="UniProtKB-KW"/>
</dbReference>
<reference evidence="8" key="1">
    <citation type="submission" date="2020-05" db="EMBL/GenBank/DDBJ databases">
        <title>Mycena genomes resolve the evolution of fungal bioluminescence.</title>
        <authorList>
            <person name="Tsai I.J."/>
        </authorList>
    </citation>
    <scope>NUCLEOTIDE SEQUENCE</scope>
    <source>
        <strain evidence="8">CCC161011</strain>
    </source>
</reference>
<dbReference type="PANTHER" id="PTHR24351">
    <property type="entry name" value="RIBOSOMAL PROTEIN S6 KINASE"/>
    <property type="match status" value="1"/>
</dbReference>
<dbReference type="Proteomes" id="UP000620124">
    <property type="component" value="Unassembled WGS sequence"/>
</dbReference>
<keyword evidence="1" id="KW-0723">Serine/threonine-protein kinase</keyword>
<dbReference type="AlphaFoldDB" id="A0A8H6WRJ4"/>
<evidence type="ECO:0000313" key="8">
    <source>
        <dbReference type="EMBL" id="KAF7326926.1"/>
    </source>
</evidence>
<dbReference type="Gene3D" id="1.10.510.10">
    <property type="entry name" value="Transferase(Phosphotransferase) domain 1"/>
    <property type="match status" value="1"/>
</dbReference>
<sequence>MPPKTRSPTTPPTPTTPPRSLQTRALPRLWTLSSSFLSVVVRLAPFILYGRKATQRLYALKQIKKYGQAADIEQEQAILKAISALPDAPKSLLSLEASWTDAENFYLVTSWHQGKDLSTILVNGHRFAADRVKMYMAQLLLAVETLHDMKVIHRDIKPANVFLTKDGNVVLGDFGEEAPAGVFFDIDPEASSGSFFKLSGEDSTCTTQESCGTLHWMSPAQHAGTDYSFDADMWALGLLMFKMLTGRLPFGDEADNVVQVHAAYAFDSVEFRTEDGVDPLAQDLILSLLAKDGRRRPTVGQAKAHAYFRGVNWTAAARHTGPATWAPRKGFVPKEARKTPLTTGVTYEDCQDELPGPVKSFVLKVASIFRCTGKTKTKATAEVPARVPAQSLAKFEVKLTFYGISLGSPAKEKNEQRVMGADTQICGSDSIGAKASSSSPAFISWVRLFFKPKPAARAPRSCQVKACTPRTYITTRLRLAAAPTSRSAGRRKWTLVVGFGHSSAARPHRQGSGSTGPKAAGAADSPLQGGRYLEL</sequence>
<dbReference type="SMART" id="SM00220">
    <property type="entry name" value="S_TKc"/>
    <property type="match status" value="1"/>
</dbReference>
<keyword evidence="5" id="KW-0067">ATP-binding</keyword>
<evidence type="ECO:0000313" key="9">
    <source>
        <dbReference type="Proteomes" id="UP000620124"/>
    </source>
</evidence>
<evidence type="ECO:0000259" key="7">
    <source>
        <dbReference type="PROSITE" id="PS50011"/>
    </source>
</evidence>
<dbReference type="PROSITE" id="PS50011">
    <property type="entry name" value="PROTEIN_KINASE_DOM"/>
    <property type="match status" value="1"/>
</dbReference>
<keyword evidence="2" id="KW-0808">Transferase</keyword>
<dbReference type="PROSITE" id="PS00108">
    <property type="entry name" value="PROTEIN_KINASE_ST"/>
    <property type="match status" value="1"/>
</dbReference>
<dbReference type="EMBL" id="JACAZI010000039">
    <property type="protein sequence ID" value="KAF7326926.1"/>
    <property type="molecule type" value="Genomic_DNA"/>
</dbReference>
<gene>
    <name evidence="8" type="ORF">MVEN_02586500</name>
</gene>
<comment type="caution">
    <text evidence="8">The sequence shown here is derived from an EMBL/GenBank/DDBJ whole genome shotgun (WGS) entry which is preliminary data.</text>
</comment>
<dbReference type="Pfam" id="PF00069">
    <property type="entry name" value="Pkinase"/>
    <property type="match status" value="1"/>
</dbReference>
<organism evidence="8 9">
    <name type="scientific">Mycena venus</name>
    <dbReference type="NCBI Taxonomy" id="2733690"/>
    <lineage>
        <taxon>Eukaryota</taxon>
        <taxon>Fungi</taxon>
        <taxon>Dikarya</taxon>
        <taxon>Basidiomycota</taxon>
        <taxon>Agaricomycotina</taxon>
        <taxon>Agaricomycetes</taxon>
        <taxon>Agaricomycetidae</taxon>
        <taxon>Agaricales</taxon>
        <taxon>Marasmiineae</taxon>
        <taxon>Mycenaceae</taxon>
        <taxon>Mycena</taxon>
    </lineage>
</organism>
<dbReference type="GO" id="GO:0005524">
    <property type="term" value="F:ATP binding"/>
    <property type="evidence" value="ECO:0007669"/>
    <property type="project" value="UniProtKB-KW"/>
</dbReference>
<name>A0A8H6WRJ4_9AGAR</name>
<proteinExistence type="predicted"/>